<dbReference type="Gene3D" id="3.40.50.280">
    <property type="entry name" value="Cobalamin-binding domain"/>
    <property type="match status" value="1"/>
</dbReference>
<dbReference type="InterPro" id="IPR036724">
    <property type="entry name" value="Cobalamin-bd_sf"/>
</dbReference>
<dbReference type="GO" id="GO:0005829">
    <property type="term" value="C:cytosol"/>
    <property type="evidence" value="ECO:0007669"/>
    <property type="project" value="TreeGrafter"/>
</dbReference>
<gene>
    <name evidence="8" type="ORF">IPMB12_10080</name>
</gene>
<dbReference type="InterPro" id="IPR006638">
    <property type="entry name" value="Elp3/MiaA/NifB-like_rSAM"/>
</dbReference>
<dbReference type="AlphaFoldDB" id="A0A6G9IEI7"/>
<dbReference type="InterPro" id="IPR025288">
    <property type="entry name" value="DUF4080"/>
</dbReference>
<feature type="domain" description="B12-binding" evidence="6">
    <location>
        <begin position="1"/>
        <end position="133"/>
    </location>
</feature>
<comment type="cofactor">
    <cofactor evidence="1">
        <name>[4Fe-4S] cluster</name>
        <dbReference type="ChEBI" id="CHEBI:49883"/>
    </cofactor>
</comment>
<dbReference type="Pfam" id="PF04055">
    <property type="entry name" value="Radical_SAM"/>
    <property type="match status" value="1"/>
</dbReference>
<evidence type="ECO:0000313" key="8">
    <source>
        <dbReference type="EMBL" id="QIQ22000.1"/>
    </source>
</evidence>
<dbReference type="GO" id="GO:0003824">
    <property type="term" value="F:catalytic activity"/>
    <property type="evidence" value="ECO:0007669"/>
    <property type="project" value="InterPro"/>
</dbReference>
<dbReference type="KEGG" id="orb:IPMB12_10080"/>
<dbReference type="PROSITE" id="PS51332">
    <property type="entry name" value="B12_BINDING"/>
    <property type="match status" value="1"/>
</dbReference>
<dbReference type="InterPro" id="IPR051198">
    <property type="entry name" value="BchE-like"/>
</dbReference>
<dbReference type="SFLD" id="SFLDG01082">
    <property type="entry name" value="B12-binding_domain_containing"/>
    <property type="match status" value="1"/>
</dbReference>
<dbReference type="GO" id="GO:0051536">
    <property type="term" value="F:iron-sulfur cluster binding"/>
    <property type="evidence" value="ECO:0007669"/>
    <property type="project" value="UniProtKB-KW"/>
</dbReference>
<evidence type="ECO:0000259" key="7">
    <source>
        <dbReference type="PROSITE" id="PS51918"/>
    </source>
</evidence>
<dbReference type="InterPro" id="IPR058240">
    <property type="entry name" value="rSAM_sf"/>
</dbReference>
<evidence type="ECO:0000256" key="3">
    <source>
        <dbReference type="ARBA" id="ARBA00022723"/>
    </source>
</evidence>
<sequence length="509" mass="58459">MKILLTTLNARYAHTSLGLRYLYANLGEHQKNAVICEYTLDQRPIDIVEQLLAQEPDVISLGVYIWNIHQSEAIAKMIKAVRPDIILIIGGPEVSYEHHLNAIVDVVDYVICGWGEASLPKLLSDIENQRRPVNKIIQGIKLPLDDIKFPYDYYTDTDLAQRILYVEASRGCPFTCEFCISSLDESVQAFNIDAFLAEMEKLFQRGARTFKFVDRTFNIKLENSKRILQFFLDKIAKYPEEGIFAHFEVVPDYLPEELRRLIQAFPKGALQLEIGIQTLNRDVQRNISRRTHLGKAKESISWLSTQTGAHLHVDLIAGLPGENLASFAKGFNELWSWQPQEIQLGILKRLKGTPIVRHTDSFEFVYDELAPFAALKNRDLSFVELQHINRLSRFWDLIINSGRFPHTTPLILGETPFENMWELSDWIFKTTKQTHKIALDRLIKLIFDWLTSKNLPKQEIISLLSADFMTMGIQGWPHYLGSPPEGWRAKVNNKGSKGTVRQDRHMVGN</sequence>
<dbReference type="GO" id="GO:0031419">
    <property type="term" value="F:cobalamin binding"/>
    <property type="evidence" value="ECO:0007669"/>
    <property type="project" value="InterPro"/>
</dbReference>
<feature type="domain" description="Radical SAM core" evidence="7">
    <location>
        <begin position="158"/>
        <end position="392"/>
    </location>
</feature>
<dbReference type="Gene3D" id="3.80.30.20">
    <property type="entry name" value="tm_1862 like domain"/>
    <property type="match status" value="1"/>
</dbReference>
<accession>A0A6G9IEI7</accession>
<dbReference type="InParanoid" id="A0A6G9IEI7"/>
<dbReference type="PROSITE" id="PS51918">
    <property type="entry name" value="RADICAL_SAM"/>
    <property type="match status" value="1"/>
</dbReference>
<reference evidence="8 9" key="1">
    <citation type="submission" date="2020-03" db="EMBL/GenBank/DDBJ databases">
        <title>Complete genome sequence of Orbus sp. IPMB12 (BCRC 80908).</title>
        <authorList>
            <person name="Lo W.-S."/>
            <person name="Chang T.-H."/>
            <person name="Kuo C.-H."/>
        </authorList>
    </citation>
    <scope>NUCLEOTIDE SEQUENCE [LARGE SCALE GENOMIC DNA]</scope>
    <source>
        <strain evidence="8 9">IPMB12</strain>
    </source>
</reference>
<dbReference type="Pfam" id="PF02310">
    <property type="entry name" value="B12-binding"/>
    <property type="match status" value="1"/>
</dbReference>
<protein>
    <submittedName>
        <fullName evidence="8">DUF4080 domain-containing protein</fullName>
    </submittedName>
</protein>
<dbReference type="Pfam" id="PF13311">
    <property type="entry name" value="DUF4080"/>
    <property type="match status" value="1"/>
</dbReference>
<dbReference type="Proteomes" id="UP000501168">
    <property type="component" value="Chromosome"/>
</dbReference>
<dbReference type="CDD" id="cd02068">
    <property type="entry name" value="radical_SAM_B12_BD"/>
    <property type="match status" value="1"/>
</dbReference>
<proteinExistence type="predicted"/>
<dbReference type="GO" id="GO:0046872">
    <property type="term" value="F:metal ion binding"/>
    <property type="evidence" value="ECO:0007669"/>
    <property type="project" value="UniProtKB-KW"/>
</dbReference>
<dbReference type="RefSeq" id="WP_166917297.1">
    <property type="nucleotide sequence ID" value="NZ_CP050253.1"/>
</dbReference>
<evidence type="ECO:0000256" key="1">
    <source>
        <dbReference type="ARBA" id="ARBA00001966"/>
    </source>
</evidence>
<keyword evidence="3" id="KW-0479">Metal-binding</keyword>
<dbReference type="SUPFAM" id="SSF52242">
    <property type="entry name" value="Cobalamin (vitamin B12)-binding domain"/>
    <property type="match status" value="1"/>
</dbReference>
<dbReference type="PANTHER" id="PTHR43409:SF16">
    <property type="entry name" value="SLR0320 PROTEIN"/>
    <property type="match status" value="1"/>
</dbReference>
<evidence type="ECO:0000259" key="6">
    <source>
        <dbReference type="PROSITE" id="PS51332"/>
    </source>
</evidence>
<keyword evidence="5" id="KW-0411">Iron-sulfur</keyword>
<dbReference type="PANTHER" id="PTHR43409">
    <property type="entry name" value="ANAEROBIC MAGNESIUM-PROTOPORPHYRIN IX MONOMETHYL ESTER CYCLASE-RELATED"/>
    <property type="match status" value="1"/>
</dbReference>
<dbReference type="SFLD" id="SFLDS00029">
    <property type="entry name" value="Radical_SAM"/>
    <property type="match status" value="1"/>
</dbReference>
<name>A0A6G9IEI7_9GAMM</name>
<evidence type="ECO:0000256" key="2">
    <source>
        <dbReference type="ARBA" id="ARBA00022691"/>
    </source>
</evidence>
<keyword evidence="9" id="KW-1185">Reference proteome</keyword>
<dbReference type="InterPro" id="IPR006158">
    <property type="entry name" value="Cobalamin-bd"/>
</dbReference>
<keyword evidence="4" id="KW-0408">Iron</keyword>
<dbReference type="EMBL" id="CP050253">
    <property type="protein sequence ID" value="QIQ22000.1"/>
    <property type="molecule type" value="Genomic_DNA"/>
</dbReference>
<dbReference type="InterPro" id="IPR023404">
    <property type="entry name" value="rSAM_horseshoe"/>
</dbReference>
<evidence type="ECO:0000313" key="9">
    <source>
        <dbReference type="Proteomes" id="UP000501168"/>
    </source>
</evidence>
<keyword evidence="2" id="KW-0949">S-adenosyl-L-methionine</keyword>
<organism evidence="8 9">
    <name type="scientific">Zophobihabitans entericus</name>
    <dbReference type="NCBI Taxonomy" id="1635327"/>
    <lineage>
        <taxon>Bacteria</taxon>
        <taxon>Pseudomonadati</taxon>
        <taxon>Pseudomonadota</taxon>
        <taxon>Gammaproteobacteria</taxon>
        <taxon>Orbales</taxon>
        <taxon>Orbaceae</taxon>
        <taxon>Zophobihabitans</taxon>
    </lineage>
</organism>
<dbReference type="InterPro" id="IPR007197">
    <property type="entry name" value="rSAM"/>
</dbReference>
<evidence type="ECO:0000256" key="5">
    <source>
        <dbReference type="ARBA" id="ARBA00023014"/>
    </source>
</evidence>
<dbReference type="SUPFAM" id="SSF102114">
    <property type="entry name" value="Radical SAM enzymes"/>
    <property type="match status" value="1"/>
</dbReference>
<dbReference type="SMART" id="SM00729">
    <property type="entry name" value="Elp3"/>
    <property type="match status" value="1"/>
</dbReference>
<evidence type="ECO:0000256" key="4">
    <source>
        <dbReference type="ARBA" id="ARBA00023004"/>
    </source>
</evidence>